<dbReference type="EMBL" id="FMWJ01000030">
    <property type="protein sequence ID" value="SCZ72598.1"/>
    <property type="molecule type" value="Genomic_DNA"/>
</dbReference>
<evidence type="ECO:0000313" key="2">
    <source>
        <dbReference type="EMBL" id="SCZ72598.1"/>
    </source>
</evidence>
<name>A0A1G5RFF1_PHOLU</name>
<reference evidence="3" key="1">
    <citation type="submission" date="2016-10" db="EMBL/GenBank/DDBJ databases">
        <authorList>
            <person name="Varghese N."/>
            <person name="Submissions S."/>
        </authorList>
    </citation>
    <scope>NUCLEOTIDE SEQUENCE [LARGE SCALE GENOMIC DNA]</scope>
    <source>
        <strain evidence="3">ATCC 29999</strain>
    </source>
</reference>
<gene>
    <name evidence="2" type="ORF">SAMN02982990_04075</name>
</gene>
<sequence>MLREVIYAFCAMMSNFLIDHVVIKNIIHRIFAVSHISNMSYRKT</sequence>
<evidence type="ECO:0000256" key="1">
    <source>
        <dbReference type="SAM" id="Phobius"/>
    </source>
</evidence>
<accession>A0A1G5RFF1</accession>
<keyword evidence="1" id="KW-0812">Transmembrane</keyword>
<proteinExistence type="predicted"/>
<dbReference type="AlphaFoldDB" id="A0A1G5RFF1"/>
<feature type="transmembrane region" description="Helical" evidence="1">
    <location>
        <begin position="6"/>
        <end position="27"/>
    </location>
</feature>
<keyword evidence="1" id="KW-0472">Membrane</keyword>
<evidence type="ECO:0000313" key="3">
    <source>
        <dbReference type="Proteomes" id="UP000183223"/>
    </source>
</evidence>
<keyword evidence="1" id="KW-1133">Transmembrane helix</keyword>
<dbReference type="Proteomes" id="UP000183223">
    <property type="component" value="Unassembled WGS sequence"/>
</dbReference>
<organism evidence="2 3">
    <name type="scientific">Photorhabdus luminescens</name>
    <name type="common">Xenorhabdus luminescens</name>
    <dbReference type="NCBI Taxonomy" id="29488"/>
    <lineage>
        <taxon>Bacteria</taxon>
        <taxon>Pseudomonadati</taxon>
        <taxon>Pseudomonadota</taxon>
        <taxon>Gammaproteobacteria</taxon>
        <taxon>Enterobacterales</taxon>
        <taxon>Morganellaceae</taxon>
        <taxon>Photorhabdus</taxon>
    </lineage>
</organism>
<keyword evidence="3" id="KW-1185">Reference proteome</keyword>
<protein>
    <submittedName>
        <fullName evidence="2">Uncharacterized protein</fullName>
    </submittedName>
</protein>